<accession>A0A8H6L7N3</accession>
<evidence type="ECO:0000256" key="1">
    <source>
        <dbReference type="SAM" id="MobiDB-lite"/>
    </source>
</evidence>
<feature type="region of interest" description="Disordered" evidence="1">
    <location>
        <begin position="1"/>
        <end position="212"/>
    </location>
</feature>
<feature type="compositionally biased region" description="Polar residues" evidence="1">
    <location>
        <begin position="367"/>
        <end position="379"/>
    </location>
</feature>
<dbReference type="RefSeq" id="XP_037167978.1">
    <property type="nucleotide sequence ID" value="XM_037305113.1"/>
</dbReference>
<feature type="compositionally biased region" description="Basic residues" evidence="1">
    <location>
        <begin position="190"/>
        <end position="199"/>
    </location>
</feature>
<gene>
    <name evidence="2" type="ORF">HO173_003185</name>
</gene>
<feature type="region of interest" description="Disordered" evidence="1">
    <location>
        <begin position="348"/>
        <end position="421"/>
    </location>
</feature>
<dbReference type="Proteomes" id="UP000578531">
    <property type="component" value="Unassembled WGS sequence"/>
</dbReference>
<proteinExistence type="predicted"/>
<evidence type="ECO:0000313" key="3">
    <source>
        <dbReference type="Proteomes" id="UP000578531"/>
    </source>
</evidence>
<dbReference type="AlphaFoldDB" id="A0A8H6L7N3"/>
<organism evidence="2 3">
    <name type="scientific">Letharia columbiana</name>
    <dbReference type="NCBI Taxonomy" id="112416"/>
    <lineage>
        <taxon>Eukaryota</taxon>
        <taxon>Fungi</taxon>
        <taxon>Dikarya</taxon>
        <taxon>Ascomycota</taxon>
        <taxon>Pezizomycotina</taxon>
        <taxon>Lecanoromycetes</taxon>
        <taxon>OSLEUM clade</taxon>
        <taxon>Lecanoromycetidae</taxon>
        <taxon>Lecanorales</taxon>
        <taxon>Lecanorineae</taxon>
        <taxon>Parmeliaceae</taxon>
        <taxon>Letharia</taxon>
    </lineage>
</organism>
<feature type="compositionally biased region" description="Polar residues" evidence="1">
    <location>
        <begin position="57"/>
        <end position="70"/>
    </location>
</feature>
<evidence type="ECO:0000313" key="2">
    <source>
        <dbReference type="EMBL" id="KAF6238679.1"/>
    </source>
</evidence>
<feature type="compositionally biased region" description="Basic residues" evidence="1">
    <location>
        <begin position="168"/>
        <end position="177"/>
    </location>
</feature>
<protein>
    <submittedName>
        <fullName evidence="2">Uncharacterized protein</fullName>
    </submittedName>
</protein>
<dbReference type="EMBL" id="JACCJC010000008">
    <property type="protein sequence ID" value="KAF6238679.1"/>
    <property type="molecule type" value="Genomic_DNA"/>
</dbReference>
<feature type="compositionally biased region" description="Basic and acidic residues" evidence="1">
    <location>
        <begin position="355"/>
        <end position="365"/>
    </location>
</feature>
<comment type="caution">
    <text evidence="2">The sequence shown here is derived from an EMBL/GenBank/DDBJ whole genome shotgun (WGS) entry which is preliminary data.</text>
</comment>
<feature type="compositionally biased region" description="Acidic residues" evidence="1">
    <location>
        <begin position="86"/>
        <end position="102"/>
    </location>
</feature>
<dbReference type="GeneID" id="59284854"/>
<feature type="region of interest" description="Disordered" evidence="1">
    <location>
        <begin position="283"/>
        <end position="303"/>
    </location>
</feature>
<dbReference type="OrthoDB" id="3903267at2759"/>
<feature type="compositionally biased region" description="Low complexity" evidence="1">
    <location>
        <begin position="41"/>
        <end position="56"/>
    </location>
</feature>
<feature type="compositionally biased region" description="Basic and acidic residues" evidence="1">
    <location>
        <begin position="112"/>
        <end position="128"/>
    </location>
</feature>
<keyword evidence="3" id="KW-1185">Reference proteome</keyword>
<sequence>MDRDCQHDGRRAHRRCCDTPLGRASHPHGHSMPLCPTSLISTSASSGSKAKATPTKNGNAQPTPNLTKSTPAKPKRAEKEAAPGSDESEEEEGSWNNEDSDEEYGKPRAKRAKFDAKGPMRRMIKTENCDEEEDTPFRALKHKHQSSKSFSRDLSAYGTTDINGPMRRMMKSRMKKTKNCDEEEDTPFKALKRKRKRQSFKSFSRDLSASGTTDIDGKPINDYSDVEDDTKEEIVAAGAPWLALEDDYVSHPKTGKKTPYKKKSLVVSLPTTPYKTSMVGTVKEEDTSDMSGGEVDNESDDEVVGGRVESYVDGSHVFSNQDMDHEFSNSPYNQNFEDLAAAQMEPASGTMDHNGMYKDSYHDRPQVTPSNGDSYQGRQTFVDAYNNDYNNPSAGMFENDGLGQSQAMEHPEGFGSSDGGNFTLGQISTNFNQQSAGGFGAMNGGFIGGTFDNNGGVDNDSFGNGAMSNGIIQPDASGYQTGNGYGASSNSFDNSVGGLPLSNGHHHPQNLVHQLEWVSAKDTSAFAILISDPLTIPNPDFSTNDDTAGLFNVGHFDGNFVGDGMFVNDLHGN</sequence>
<name>A0A8H6L7N3_9LECA</name>
<reference evidence="2 3" key="1">
    <citation type="journal article" date="2020" name="Genomics">
        <title>Complete, high-quality genomes from long-read metagenomic sequencing of two wolf lichen thalli reveals enigmatic genome architecture.</title>
        <authorList>
            <person name="McKenzie S.K."/>
            <person name="Walston R.F."/>
            <person name="Allen J.L."/>
        </authorList>
    </citation>
    <scope>NUCLEOTIDE SEQUENCE [LARGE SCALE GENOMIC DNA]</scope>
    <source>
        <strain evidence="2">WasteWater2</strain>
    </source>
</reference>